<evidence type="ECO:0000256" key="6">
    <source>
        <dbReference type="ARBA" id="ARBA00022833"/>
    </source>
</evidence>
<dbReference type="Pfam" id="PF02130">
    <property type="entry name" value="YbeY"/>
    <property type="match status" value="1"/>
</dbReference>
<dbReference type="NCBIfam" id="TIGR00043">
    <property type="entry name" value="rRNA maturation RNase YbeY"/>
    <property type="match status" value="1"/>
</dbReference>
<keyword evidence="7" id="KW-0698">rRNA processing</keyword>
<keyword evidence="7" id="KW-0963">Cytoplasm</keyword>
<evidence type="ECO:0000256" key="1">
    <source>
        <dbReference type="ARBA" id="ARBA00010875"/>
    </source>
</evidence>
<dbReference type="PANTHER" id="PTHR46986:SF1">
    <property type="entry name" value="ENDORIBONUCLEASE YBEY, CHLOROPLASTIC"/>
    <property type="match status" value="1"/>
</dbReference>
<proteinExistence type="inferred from homology"/>
<keyword evidence="3 7" id="KW-0479">Metal-binding</keyword>
<keyword evidence="4 7" id="KW-0255">Endonuclease</keyword>
<name>A0ABU4ALY0_9HYPH</name>
<keyword evidence="2 7" id="KW-0540">Nuclease</keyword>
<feature type="binding site" evidence="7">
    <location>
        <position position="130"/>
    </location>
    <ligand>
        <name>Zn(2+)</name>
        <dbReference type="ChEBI" id="CHEBI:29105"/>
        <note>catalytic</note>
    </ligand>
</feature>
<accession>A0ABU4ALY0</accession>
<dbReference type="InterPro" id="IPR023091">
    <property type="entry name" value="MetalPrtase_cat_dom_sf_prd"/>
</dbReference>
<comment type="function">
    <text evidence="7">Single strand-specific metallo-endoribonuclease involved in late-stage 70S ribosome quality control and in maturation of the 3' terminus of the 16S rRNA.</text>
</comment>
<dbReference type="EMBL" id="JAWLIP010000005">
    <property type="protein sequence ID" value="MDV6227229.1"/>
    <property type="molecule type" value="Genomic_DNA"/>
</dbReference>
<dbReference type="PANTHER" id="PTHR46986">
    <property type="entry name" value="ENDORIBONUCLEASE YBEY, CHLOROPLASTIC"/>
    <property type="match status" value="1"/>
</dbReference>
<evidence type="ECO:0000256" key="7">
    <source>
        <dbReference type="HAMAP-Rule" id="MF_00009"/>
    </source>
</evidence>
<sequence length="167" mass="18079">MTEVSPAGDIPAIDIEITVEAGDWAPEAALQALAERAIGAAAATIALQPDESGAVSLLFTGDAEIRVLNREWRGKDKPTNVLSFPAPDMINPGPELPPLGDIIIAHETVAREAAEEAKTFDHHLTHLIVHGFLHIMGYDHETDEEAEEMEDLERKALQTLAIDDPYA</sequence>
<evidence type="ECO:0000313" key="8">
    <source>
        <dbReference type="EMBL" id="MDV6227229.1"/>
    </source>
</evidence>
<gene>
    <name evidence="7 8" type="primary">ybeY</name>
    <name evidence="8" type="ORF">R2G56_13105</name>
</gene>
<dbReference type="InterPro" id="IPR020549">
    <property type="entry name" value="YbeY_CS"/>
</dbReference>
<comment type="caution">
    <text evidence="8">The sequence shown here is derived from an EMBL/GenBank/DDBJ whole genome shotgun (WGS) entry which is preliminary data.</text>
</comment>
<evidence type="ECO:0000256" key="4">
    <source>
        <dbReference type="ARBA" id="ARBA00022759"/>
    </source>
</evidence>
<comment type="subcellular location">
    <subcellularLocation>
        <location evidence="7">Cytoplasm</location>
    </subcellularLocation>
</comment>
<evidence type="ECO:0000313" key="9">
    <source>
        <dbReference type="Proteomes" id="UP001185659"/>
    </source>
</evidence>
<dbReference type="PROSITE" id="PS01306">
    <property type="entry name" value="UPF0054"/>
    <property type="match status" value="1"/>
</dbReference>
<keyword evidence="5 7" id="KW-0378">Hydrolase</keyword>
<keyword evidence="6 7" id="KW-0862">Zinc</keyword>
<organism evidence="8 9">
    <name type="scientific">Nitratireductor aquimarinus</name>
    <dbReference type="NCBI Taxonomy" id="889300"/>
    <lineage>
        <taxon>Bacteria</taxon>
        <taxon>Pseudomonadati</taxon>
        <taxon>Pseudomonadota</taxon>
        <taxon>Alphaproteobacteria</taxon>
        <taxon>Hyphomicrobiales</taxon>
        <taxon>Phyllobacteriaceae</taxon>
        <taxon>Nitratireductor</taxon>
    </lineage>
</organism>
<protein>
    <recommendedName>
        <fullName evidence="7">Endoribonuclease YbeY</fullName>
        <ecNumber evidence="7">3.1.-.-</ecNumber>
    </recommendedName>
</protein>
<keyword evidence="7" id="KW-0690">Ribosome biogenesis</keyword>
<comment type="cofactor">
    <cofactor evidence="7">
        <name>Zn(2+)</name>
        <dbReference type="ChEBI" id="CHEBI:29105"/>
    </cofactor>
    <text evidence="7">Binds 1 zinc ion.</text>
</comment>
<feature type="binding site" evidence="7">
    <location>
        <position position="134"/>
    </location>
    <ligand>
        <name>Zn(2+)</name>
        <dbReference type="ChEBI" id="CHEBI:29105"/>
        <note>catalytic</note>
    </ligand>
</feature>
<dbReference type="SUPFAM" id="SSF55486">
    <property type="entry name" value="Metalloproteases ('zincins'), catalytic domain"/>
    <property type="match status" value="1"/>
</dbReference>
<feature type="binding site" evidence="7">
    <location>
        <position position="140"/>
    </location>
    <ligand>
        <name>Zn(2+)</name>
        <dbReference type="ChEBI" id="CHEBI:29105"/>
        <note>catalytic</note>
    </ligand>
</feature>
<reference evidence="8 9" key="1">
    <citation type="submission" date="2023-10" db="EMBL/GenBank/DDBJ databases">
        <authorList>
            <person name="Venkata Ramana C."/>
            <person name="Sasikala C."/>
            <person name="Dhurka M."/>
        </authorList>
    </citation>
    <scope>NUCLEOTIDE SEQUENCE [LARGE SCALE GENOMIC DNA]</scope>
    <source>
        <strain evidence="8 9">KCTC 32151</strain>
    </source>
</reference>
<dbReference type="EC" id="3.1.-.-" evidence="7"/>
<dbReference type="HAMAP" id="MF_00009">
    <property type="entry name" value="Endoribonucl_YbeY"/>
    <property type="match status" value="1"/>
</dbReference>
<keyword evidence="9" id="KW-1185">Reference proteome</keyword>
<comment type="similarity">
    <text evidence="1 7">Belongs to the endoribonuclease YbeY family.</text>
</comment>
<dbReference type="Gene3D" id="3.40.390.30">
    <property type="entry name" value="Metalloproteases ('zincins'), catalytic domain"/>
    <property type="match status" value="1"/>
</dbReference>
<dbReference type="RefSeq" id="WP_317561542.1">
    <property type="nucleotide sequence ID" value="NZ_JAWLIP010000005.1"/>
</dbReference>
<dbReference type="Proteomes" id="UP001185659">
    <property type="component" value="Unassembled WGS sequence"/>
</dbReference>
<evidence type="ECO:0000256" key="5">
    <source>
        <dbReference type="ARBA" id="ARBA00022801"/>
    </source>
</evidence>
<dbReference type="InterPro" id="IPR002036">
    <property type="entry name" value="YbeY"/>
</dbReference>
<evidence type="ECO:0000256" key="3">
    <source>
        <dbReference type="ARBA" id="ARBA00022723"/>
    </source>
</evidence>
<evidence type="ECO:0000256" key="2">
    <source>
        <dbReference type="ARBA" id="ARBA00022722"/>
    </source>
</evidence>